<comment type="caution">
    <text evidence="2">The sequence shown here is derived from an EMBL/GenBank/DDBJ whole genome shotgun (WGS) entry which is preliminary data.</text>
</comment>
<dbReference type="InterPro" id="IPR011057">
    <property type="entry name" value="Mss4-like_sf"/>
</dbReference>
<protein>
    <submittedName>
        <fullName evidence="2">Uncharacterized protein</fullName>
    </submittedName>
</protein>
<gene>
    <name evidence="2" type="ORF">AK812_SmicGene27366</name>
</gene>
<dbReference type="AlphaFoldDB" id="A0A1Q9D752"/>
<accession>A0A1Q9D752</accession>
<keyword evidence="3" id="KW-1185">Reference proteome</keyword>
<dbReference type="Proteomes" id="UP000186817">
    <property type="component" value="Unassembled WGS sequence"/>
</dbReference>
<reference evidence="2 3" key="1">
    <citation type="submission" date="2016-02" db="EMBL/GenBank/DDBJ databases">
        <title>Genome analysis of coral dinoflagellate symbionts highlights evolutionary adaptations to a symbiotic lifestyle.</title>
        <authorList>
            <person name="Aranda M."/>
            <person name="Li Y."/>
            <person name="Liew Y.J."/>
            <person name="Baumgarten S."/>
            <person name="Simakov O."/>
            <person name="Wilson M."/>
            <person name="Piel J."/>
            <person name="Ashoor H."/>
            <person name="Bougouffa S."/>
            <person name="Bajic V.B."/>
            <person name="Ryu T."/>
            <person name="Ravasi T."/>
            <person name="Bayer T."/>
            <person name="Micklem G."/>
            <person name="Kim H."/>
            <person name="Bhak J."/>
            <person name="Lajeunesse T.C."/>
            <person name="Voolstra C.R."/>
        </authorList>
    </citation>
    <scope>NUCLEOTIDE SEQUENCE [LARGE SCALE GENOMIC DNA]</scope>
    <source>
        <strain evidence="2 3">CCMP2467</strain>
    </source>
</reference>
<keyword evidence="1" id="KW-0732">Signal</keyword>
<evidence type="ECO:0000256" key="1">
    <source>
        <dbReference type="SAM" id="SignalP"/>
    </source>
</evidence>
<dbReference type="Gene3D" id="2.170.150.20">
    <property type="entry name" value="Peptide methionine sulfoxide reductase"/>
    <property type="match status" value="1"/>
</dbReference>
<proteinExistence type="predicted"/>
<dbReference type="OrthoDB" id="44061at2759"/>
<evidence type="ECO:0000313" key="3">
    <source>
        <dbReference type="Proteomes" id="UP000186817"/>
    </source>
</evidence>
<sequence length="193" mass="20728">MAITMGSRILGALALVAWAVCSLQGCQGSGGESAPDSIKGTEDLMSQKAHGTCVGPPQNPLRWGADYETADRINCFNRHYAEFAGSYKNTGFPEAMSAADAAGDMMTFYDSITGKPLFIAPKSRNWGDFDRESSAHGWPSFRDEEVVQENVRVLPDGEVVSVDGTHLGHNLPDSKGNRYCINLVSVAGMPPAR</sequence>
<dbReference type="OMA" id="AGYWEST"/>
<dbReference type="EMBL" id="LSRX01000684">
    <property type="protein sequence ID" value="OLP91005.1"/>
    <property type="molecule type" value="Genomic_DNA"/>
</dbReference>
<dbReference type="SUPFAM" id="SSF51316">
    <property type="entry name" value="Mss4-like"/>
    <property type="match status" value="1"/>
</dbReference>
<organism evidence="2 3">
    <name type="scientific">Symbiodinium microadriaticum</name>
    <name type="common">Dinoflagellate</name>
    <name type="synonym">Zooxanthella microadriatica</name>
    <dbReference type="NCBI Taxonomy" id="2951"/>
    <lineage>
        <taxon>Eukaryota</taxon>
        <taxon>Sar</taxon>
        <taxon>Alveolata</taxon>
        <taxon>Dinophyceae</taxon>
        <taxon>Suessiales</taxon>
        <taxon>Symbiodiniaceae</taxon>
        <taxon>Symbiodinium</taxon>
    </lineage>
</organism>
<name>A0A1Q9D752_SYMMI</name>
<feature type="signal peptide" evidence="1">
    <location>
        <begin position="1"/>
        <end position="28"/>
    </location>
</feature>
<evidence type="ECO:0000313" key="2">
    <source>
        <dbReference type="EMBL" id="OLP91005.1"/>
    </source>
</evidence>
<feature type="chain" id="PRO_5012977453" evidence="1">
    <location>
        <begin position="29"/>
        <end position="193"/>
    </location>
</feature>